<accession>A0ABS2SSI4</accession>
<reference evidence="7" key="1">
    <citation type="submission" date="2021-01" db="EMBL/GenBank/DDBJ databases">
        <title>Genomic Encyclopedia of Type Strains, Phase IV (KMG-IV): sequencing the most valuable type-strain genomes for metagenomic binning, comparative biology and taxonomic classification.</title>
        <authorList>
            <person name="Goeker M."/>
        </authorList>
    </citation>
    <scope>NUCLEOTIDE SEQUENCE</scope>
    <source>
        <strain evidence="7">DSM 21943</strain>
    </source>
</reference>
<dbReference type="InterPro" id="IPR003740">
    <property type="entry name" value="YitT"/>
</dbReference>
<evidence type="ECO:0000256" key="3">
    <source>
        <dbReference type="ARBA" id="ARBA00022692"/>
    </source>
</evidence>
<protein>
    <submittedName>
        <fullName evidence="7">Uncharacterized membrane-anchored protein YitT (DUF2179 family)</fullName>
    </submittedName>
</protein>
<evidence type="ECO:0000313" key="8">
    <source>
        <dbReference type="Proteomes" id="UP001179280"/>
    </source>
</evidence>
<evidence type="ECO:0000256" key="6">
    <source>
        <dbReference type="SAM" id="Phobius"/>
    </source>
</evidence>
<comment type="caution">
    <text evidence="7">The sequence shown here is derived from an EMBL/GenBank/DDBJ whole genome shotgun (WGS) entry which is preliminary data.</text>
</comment>
<feature type="transmembrane region" description="Helical" evidence="6">
    <location>
        <begin position="153"/>
        <end position="176"/>
    </location>
</feature>
<keyword evidence="8" id="KW-1185">Reference proteome</keyword>
<dbReference type="Proteomes" id="UP001179280">
    <property type="component" value="Unassembled WGS sequence"/>
</dbReference>
<comment type="subcellular location">
    <subcellularLocation>
        <location evidence="1">Cell membrane</location>
        <topology evidence="1">Multi-pass membrane protein</topology>
    </subcellularLocation>
</comment>
<organism evidence="7 8">
    <name type="scientific">Shouchella xiaoxiensis</name>
    <dbReference type="NCBI Taxonomy" id="766895"/>
    <lineage>
        <taxon>Bacteria</taxon>
        <taxon>Bacillati</taxon>
        <taxon>Bacillota</taxon>
        <taxon>Bacilli</taxon>
        <taxon>Bacillales</taxon>
        <taxon>Bacillaceae</taxon>
        <taxon>Shouchella</taxon>
    </lineage>
</organism>
<dbReference type="PANTHER" id="PTHR33545">
    <property type="entry name" value="UPF0750 MEMBRANE PROTEIN YITT-RELATED"/>
    <property type="match status" value="1"/>
</dbReference>
<evidence type="ECO:0000256" key="1">
    <source>
        <dbReference type="ARBA" id="ARBA00004651"/>
    </source>
</evidence>
<dbReference type="EMBL" id="JAFBCV010000004">
    <property type="protein sequence ID" value="MBM7838474.1"/>
    <property type="molecule type" value="Genomic_DNA"/>
</dbReference>
<keyword evidence="2" id="KW-1003">Cell membrane</keyword>
<dbReference type="RefSeq" id="WP_204465669.1">
    <property type="nucleotide sequence ID" value="NZ_JAFBCV010000004.1"/>
</dbReference>
<dbReference type="PANTHER" id="PTHR33545:SF5">
    <property type="entry name" value="UPF0750 MEMBRANE PROTEIN YITT"/>
    <property type="match status" value="1"/>
</dbReference>
<name>A0ABS2SSI4_9BACI</name>
<keyword evidence="3 6" id="KW-0812">Transmembrane</keyword>
<keyword evidence="5 6" id="KW-0472">Membrane</keyword>
<dbReference type="InterPro" id="IPR051461">
    <property type="entry name" value="UPF0750_membrane"/>
</dbReference>
<feature type="transmembrane region" description="Helical" evidence="6">
    <location>
        <begin position="94"/>
        <end position="118"/>
    </location>
</feature>
<feature type="transmembrane region" description="Helical" evidence="6">
    <location>
        <begin position="41"/>
        <end position="62"/>
    </location>
</feature>
<proteinExistence type="predicted"/>
<evidence type="ECO:0000256" key="4">
    <source>
        <dbReference type="ARBA" id="ARBA00022989"/>
    </source>
</evidence>
<sequence length="204" mass="21689">MTFKKIIAIFCGCLLVAGGVLLLRHAGLVTGGTAGLTLSLAYLFNAPFSLLFFLVNIPFYIFSLMRMGITFTVVTALSVTTLSLLTAVDSYLPAFTIPMFAGAVFGGLLIGLGLTILFKNQASLGGANILALFLQKKTGLDPGKTNFVFDATVVLLSFYVIGLIPGLFSIFSIIIISKVISVFKDSFVKKEKAVTLKKQPASAS</sequence>
<keyword evidence="4 6" id="KW-1133">Transmembrane helix</keyword>
<dbReference type="Pfam" id="PF02588">
    <property type="entry name" value="YitT_membrane"/>
    <property type="match status" value="1"/>
</dbReference>
<evidence type="ECO:0000256" key="5">
    <source>
        <dbReference type="ARBA" id="ARBA00023136"/>
    </source>
</evidence>
<gene>
    <name evidence="7" type="ORF">JOC54_001730</name>
</gene>
<evidence type="ECO:0000313" key="7">
    <source>
        <dbReference type="EMBL" id="MBM7838474.1"/>
    </source>
</evidence>
<feature type="transmembrane region" description="Helical" evidence="6">
    <location>
        <begin position="69"/>
        <end position="88"/>
    </location>
</feature>
<evidence type="ECO:0000256" key="2">
    <source>
        <dbReference type="ARBA" id="ARBA00022475"/>
    </source>
</evidence>